<sequence>MGSNISKKSRKGAEIINNDGIYSRFYLVPDHPDSMGKIQTKIQPKFKKWLIDAKQVPPPSPPSSPASPVQTPSPPETNWNAEEGDLAAKKGEYQYRPQGKDGYIQVEFTKRGKWSNARWEPLEQALHHHKLTGLNGRPKRLKDKAKKA</sequence>
<organism evidence="2">
    <name type="scientific">Kwoniella dejecticola CBS 10117</name>
    <dbReference type="NCBI Taxonomy" id="1296121"/>
    <lineage>
        <taxon>Eukaryota</taxon>
        <taxon>Fungi</taxon>
        <taxon>Dikarya</taxon>
        <taxon>Basidiomycota</taxon>
        <taxon>Agaricomycotina</taxon>
        <taxon>Tremellomycetes</taxon>
        <taxon>Tremellales</taxon>
        <taxon>Cryptococcaceae</taxon>
        <taxon>Kwoniella</taxon>
    </lineage>
</organism>
<name>A0A1A6A804_9TREE</name>
<dbReference type="KEGG" id="kdj:28967604"/>
<accession>A0A1A6A804</accession>
<reference evidence="3" key="2">
    <citation type="submission" date="2013-07" db="EMBL/GenBank/DDBJ databases">
        <authorList>
            <consortium name="The Broad Institute Genome Sequencing Platform"/>
            <person name="Cuomo C."/>
            <person name="Litvintseva A."/>
            <person name="Chen Y."/>
            <person name="Heitman J."/>
            <person name="Sun S."/>
            <person name="Springer D."/>
            <person name="Dromer F."/>
            <person name="Young S.K."/>
            <person name="Zeng Q."/>
            <person name="Gargeya S."/>
            <person name="Fitzgerald M."/>
            <person name="Abouelleil A."/>
            <person name="Alvarado L."/>
            <person name="Berlin A.M."/>
            <person name="Chapman S.B."/>
            <person name="Dewar J."/>
            <person name="Goldberg J."/>
            <person name="Griggs A."/>
            <person name="Gujja S."/>
            <person name="Hansen M."/>
            <person name="Howarth C."/>
            <person name="Imamovic A."/>
            <person name="Larimer J."/>
            <person name="McCowan C."/>
            <person name="Murphy C."/>
            <person name="Pearson M."/>
            <person name="Priest M."/>
            <person name="Roberts A."/>
            <person name="Saif S."/>
            <person name="Shea T."/>
            <person name="Sykes S."/>
            <person name="Wortman J."/>
            <person name="Nusbaum C."/>
            <person name="Birren B."/>
        </authorList>
    </citation>
    <scope>NUCLEOTIDE SEQUENCE</scope>
    <source>
        <strain evidence="3">CBS 10117</strain>
    </source>
</reference>
<dbReference type="RefSeq" id="XP_018264027.1">
    <property type="nucleotide sequence ID" value="XM_018407219.1"/>
</dbReference>
<proteinExistence type="predicted"/>
<protein>
    <submittedName>
        <fullName evidence="2">Uncharacterized protein</fullName>
    </submittedName>
</protein>
<reference evidence="2" key="1">
    <citation type="submission" date="2013-07" db="EMBL/GenBank/DDBJ databases">
        <title>The Genome Sequence of Cryptococcus dejecticola CBS10117.</title>
        <authorList>
            <consortium name="The Broad Institute Genome Sequencing Platform"/>
            <person name="Cuomo C."/>
            <person name="Litvintseva A."/>
            <person name="Chen Y."/>
            <person name="Heitman J."/>
            <person name="Sun S."/>
            <person name="Springer D."/>
            <person name="Dromer F."/>
            <person name="Young S.K."/>
            <person name="Zeng Q."/>
            <person name="Gargeya S."/>
            <person name="Fitzgerald M."/>
            <person name="Abouelleil A."/>
            <person name="Alvarado L."/>
            <person name="Berlin A.M."/>
            <person name="Chapman S.B."/>
            <person name="Dewar J."/>
            <person name="Goldberg J."/>
            <person name="Griggs A."/>
            <person name="Gujja S."/>
            <person name="Hansen M."/>
            <person name="Howarth C."/>
            <person name="Imamovic A."/>
            <person name="Larimer J."/>
            <person name="McCowan C."/>
            <person name="Murphy C."/>
            <person name="Pearson M."/>
            <person name="Priest M."/>
            <person name="Roberts A."/>
            <person name="Saif S."/>
            <person name="Shea T."/>
            <person name="Sykes S."/>
            <person name="Wortman J."/>
            <person name="Nusbaum C."/>
            <person name="Birren B."/>
        </authorList>
    </citation>
    <scope>NUCLEOTIDE SEQUENCE [LARGE SCALE GENOMIC DNA]</scope>
    <source>
        <strain evidence="2">CBS 10117</strain>
    </source>
</reference>
<dbReference type="EMBL" id="KI894030">
    <property type="protein sequence ID" value="OBR86185.1"/>
    <property type="molecule type" value="Genomic_DNA"/>
</dbReference>
<feature type="region of interest" description="Disordered" evidence="1">
    <location>
        <begin position="49"/>
        <end position="90"/>
    </location>
</feature>
<reference evidence="3" key="3">
    <citation type="submission" date="2024-02" db="EMBL/GenBank/DDBJ databases">
        <title>Comparative genomics of Cryptococcus and Kwoniella reveals pathogenesis evolution and contrasting modes of karyotype evolution via chromosome fusion or intercentromeric recombination.</title>
        <authorList>
            <person name="Coelho M.A."/>
            <person name="David-Palma M."/>
            <person name="Shea T."/>
            <person name="Bowers K."/>
            <person name="McGinley-Smith S."/>
            <person name="Mohammad A.W."/>
            <person name="Gnirke A."/>
            <person name="Yurkov A.M."/>
            <person name="Nowrousian M."/>
            <person name="Sun S."/>
            <person name="Cuomo C.A."/>
            <person name="Heitman J."/>
        </authorList>
    </citation>
    <scope>NUCLEOTIDE SEQUENCE</scope>
    <source>
        <strain evidence="3">CBS 10117</strain>
    </source>
</reference>
<gene>
    <name evidence="2" type="ORF">I303_03905</name>
    <name evidence="3" type="ORF">I303_103886</name>
</gene>
<evidence type="ECO:0000313" key="4">
    <source>
        <dbReference type="Proteomes" id="UP000078595"/>
    </source>
</evidence>
<evidence type="ECO:0000256" key="1">
    <source>
        <dbReference type="SAM" id="MobiDB-lite"/>
    </source>
</evidence>
<keyword evidence="4" id="KW-1185">Reference proteome</keyword>
<evidence type="ECO:0000313" key="2">
    <source>
        <dbReference type="EMBL" id="OBR86185.1"/>
    </source>
</evidence>
<dbReference type="VEuPathDB" id="FungiDB:I303_03905"/>
<dbReference type="AlphaFoldDB" id="A0A1A6A804"/>
<dbReference type="GeneID" id="28967604"/>
<dbReference type="OrthoDB" id="10431651at2759"/>
<feature type="compositionally biased region" description="Pro residues" evidence="1">
    <location>
        <begin position="56"/>
        <end position="75"/>
    </location>
</feature>
<evidence type="ECO:0000313" key="3">
    <source>
        <dbReference type="EMBL" id="WWC61305.1"/>
    </source>
</evidence>
<dbReference type="Proteomes" id="UP000078595">
    <property type="component" value="Chromosome 4"/>
</dbReference>
<dbReference type="EMBL" id="CP144533">
    <property type="protein sequence ID" value="WWC61305.1"/>
    <property type="molecule type" value="Genomic_DNA"/>
</dbReference>